<dbReference type="PANTHER" id="PTHR12296">
    <property type="entry name" value="DENN DOMAIN-CONTAINING PROTEIN 4"/>
    <property type="match status" value="1"/>
</dbReference>
<dbReference type="InterPro" id="IPR037516">
    <property type="entry name" value="Tripartite_DENN"/>
</dbReference>
<dbReference type="GeneID" id="110141250"/>
<feature type="domain" description="UDENN" evidence="2">
    <location>
        <begin position="76"/>
        <end position="214"/>
    </location>
</feature>
<evidence type="ECO:0000256" key="1">
    <source>
        <dbReference type="SAM" id="MobiDB-lite"/>
    </source>
</evidence>
<protein>
    <submittedName>
        <fullName evidence="4">DENN domain-containing protein 3 isoform X4</fullName>
    </submittedName>
</protein>
<sequence length="214" mass="22989">MAEAVPHHPALPSGLLELCALLGAPRDSLPSPEQVAQRKGVKGPSSLDPAVLSVFVPPFVMKEDSQLAGMNCMTLGKNRKRSFRKKRERPRVELGKGVPGGPRGPDPEDVSIPNGVDLLALPQLCFPGGLCVASEPREDCIHFLVLTDVCGNRTYGVVAQYYRPLTSTASTTARRIGRHRDWAGVRPAASCPSRCVWSPGSPITTPSRTVSPVY</sequence>
<dbReference type="Proteomes" id="UP001652640">
    <property type="component" value="Chromosome 15"/>
</dbReference>
<feature type="region of interest" description="Disordered" evidence="1">
    <location>
        <begin position="79"/>
        <end position="108"/>
    </location>
</feature>
<dbReference type="RefSeq" id="XP_070333025.1">
    <property type="nucleotide sequence ID" value="XM_070476924.1"/>
</dbReference>
<evidence type="ECO:0000259" key="2">
    <source>
        <dbReference type="PROSITE" id="PS50211"/>
    </source>
</evidence>
<name>A0ABM4IYY3_ODOVR</name>
<gene>
    <name evidence="4" type="primary">DENND3</name>
</gene>
<reference evidence="3" key="1">
    <citation type="journal article" date="2022" name="J. Hered.">
        <title>A De Novo Chromosome-Level Genome Assembly of the White-Tailed Deer, Odocoileus Virginianus.</title>
        <authorList>
            <person name="London E.W."/>
            <person name="Roca A.L."/>
            <person name="Novakofski J.E."/>
            <person name="Mateus-Pinilla N.E."/>
        </authorList>
    </citation>
    <scope>NUCLEOTIDE SEQUENCE [LARGE SCALE GENOMIC DNA]</scope>
</reference>
<reference evidence="4" key="2">
    <citation type="submission" date="2025-08" db="UniProtKB">
        <authorList>
            <consortium name="RefSeq"/>
        </authorList>
    </citation>
    <scope>IDENTIFICATION</scope>
    <source>
        <tissue evidence="4">Tongue muscle</tissue>
    </source>
</reference>
<feature type="compositionally biased region" description="Basic residues" evidence="1">
    <location>
        <begin position="79"/>
        <end position="89"/>
    </location>
</feature>
<dbReference type="PROSITE" id="PS50211">
    <property type="entry name" value="DENN"/>
    <property type="match status" value="1"/>
</dbReference>
<accession>A0ABM4IYY3</accession>
<dbReference type="InterPro" id="IPR005113">
    <property type="entry name" value="uDENN_dom"/>
</dbReference>
<dbReference type="PANTHER" id="PTHR12296:SF21">
    <property type="entry name" value="DENN DOMAIN-CONTAINING PROTEIN 3"/>
    <property type="match status" value="1"/>
</dbReference>
<organism evidence="3 4">
    <name type="scientific">Odocoileus virginianus</name>
    <name type="common">White-tailed deer</name>
    <dbReference type="NCBI Taxonomy" id="9874"/>
    <lineage>
        <taxon>Eukaryota</taxon>
        <taxon>Metazoa</taxon>
        <taxon>Chordata</taxon>
        <taxon>Craniata</taxon>
        <taxon>Vertebrata</taxon>
        <taxon>Euteleostomi</taxon>
        <taxon>Mammalia</taxon>
        <taxon>Eutheria</taxon>
        <taxon>Laurasiatheria</taxon>
        <taxon>Artiodactyla</taxon>
        <taxon>Ruminantia</taxon>
        <taxon>Pecora</taxon>
        <taxon>Cervidae</taxon>
        <taxon>Odocoileinae</taxon>
        <taxon>Odocoileus</taxon>
    </lineage>
</organism>
<proteinExistence type="predicted"/>
<evidence type="ECO:0000313" key="3">
    <source>
        <dbReference type="Proteomes" id="UP001652640"/>
    </source>
</evidence>
<dbReference type="InterPro" id="IPR051696">
    <property type="entry name" value="DENN_Domain_GEFs"/>
</dbReference>
<evidence type="ECO:0000313" key="4">
    <source>
        <dbReference type="RefSeq" id="XP_070333025.1"/>
    </source>
</evidence>
<keyword evidence="3" id="KW-1185">Reference proteome</keyword>
<dbReference type="Pfam" id="PF03456">
    <property type="entry name" value="uDENN"/>
    <property type="match status" value="1"/>
</dbReference>